<sequence>MRLVQITDAHLHADPQGRSRAGLPWRQFRTVIESVIAERPDVVVVSGDVSQDATSASYSLAKQTLSTLPCPWFWLPGNHDQPELMKAVHPLHDDVDLEHWHMVLLDTRVEGREEGELGPQRLAAFAECLEQDSRRTLVVLHHPPVEVGSAWMDRIGLQDREAFWQVLSAYPQVKLVLFGHAHQAFARYRVLDHSHVGVYGCPATADQFLAGAENFALDQAARPGYRIVDLRDGDWLTWIERVDI</sequence>
<dbReference type="Gene3D" id="3.60.21.10">
    <property type="match status" value="1"/>
</dbReference>
<name>A0A368TT64_9GAMM</name>
<keyword evidence="2" id="KW-0378">Hydrolase</keyword>
<protein>
    <submittedName>
        <fullName evidence="6">Phosphodiesterase</fullName>
    </submittedName>
</protein>
<keyword evidence="3" id="KW-0408">Iron</keyword>
<keyword evidence="1" id="KW-0479">Metal-binding</keyword>
<comment type="caution">
    <text evidence="6">The sequence shown here is derived from an EMBL/GenBank/DDBJ whole genome shotgun (WGS) entry which is preliminary data.</text>
</comment>
<evidence type="ECO:0000259" key="5">
    <source>
        <dbReference type="Pfam" id="PF00149"/>
    </source>
</evidence>
<evidence type="ECO:0000313" key="7">
    <source>
        <dbReference type="Proteomes" id="UP000253204"/>
    </source>
</evidence>
<dbReference type="InterPro" id="IPR029052">
    <property type="entry name" value="Metallo-depent_PP-like"/>
</dbReference>
<organism evidence="6 7">
    <name type="scientific">Vreelandella rituensis</name>
    <dbReference type="NCBI Taxonomy" id="2282306"/>
    <lineage>
        <taxon>Bacteria</taxon>
        <taxon>Pseudomonadati</taxon>
        <taxon>Pseudomonadota</taxon>
        <taxon>Gammaproteobacteria</taxon>
        <taxon>Oceanospirillales</taxon>
        <taxon>Halomonadaceae</taxon>
        <taxon>Vreelandella</taxon>
    </lineage>
</organism>
<reference evidence="6 7" key="1">
    <citation type="submission" date="2018-07" db="EMBL/GenBank/DDBJ databases">
        <title>Halomonas rutogse sp. nov., isolated from Lake TangqianCo on Tibetan Plateau.</title>
        <authorList>
            <person name="Lu H."/>
            <person name="Xing P."/>
            <person name="Wu Q."/>
        </authorList>
    </citation>
    <scope>NUCLEOTIDE SEQUENCE [LARGE SCALE GENOMIC DNA]</scope>
    <source>
        <strain evidence="6 7">TQ8S</strain>
    </source>
</reference>
<gene>
    <name evidence="6" type="ORF">DU506_15670</name>
</gene>
<feature type="domain" description="Calcineurin-like phosphoesterase" evidence="5">
    <location>
        <begin position="1"/>
        <end position="183"/>
    </location>
</feature>
<dbReference type="GO" id="GO:0046872">
    <property type="term" value="F:metal ion binding"/>
    <property type="evidence" value="ECO:0007669"/>
    <property type="project" value="UniProtKB-KW"/>
</dbReference>
<dbReference type="SUPFAM" id="SSF56300">
    <property type="entry name" value="Metallo-dependent phosphatases"/>
    <property type="match status" value="1"/>
</dbReference>
<evidence type="ECO:0000256" key="4">
    <source>
        <dbReference type="ARBA" id="ARBA00025742"/>
    </source>
</evidence>
<dbReference type="PANTHER" id="PTHR42988">
    <property type="entry name" value="PHOSPHOHYDROLASE"/>
    <property type="match status" value="1"/>
</dbReference>
<dbReference type="EMBL" id="QPIJ01000044">
    <property type="protein sequence ID" value="RCV87935.1"/>
    <property type="molecule type" value="Genomic_DNA"/>
</dbReference>
<dbReference type="AlphaFoldDB" id="A0A368TT64"/>
<dbReference type="PANTHER" id="PTHR42988:SF2">
    <property type="entry name" value="CYCLIC NUCLEOTIDE PHOSPHODIESTERASE CBUA0032-RELATED"/>
    <property type="match status" value="1"/>
</dbReference>
<dbReference type="Proteomes" id="UP000253204">
    <property type="component" value="Unassembled WGS sequence"/>
</dbReference>
<keyword evidence="7" id="KW-1185">Reference proteome</keyword>
<evidence type="ECO:0000256" key="2">
    <source>
        <dbReference type="ARBA" id="ARBA00022801"/>
    </source>
</evidence>
<dbReference type="InterPro" id="IPR004843">
    <property type="entry name" value="Calcineurin-like_PHP"/>
</dbReference>
<evidence type="ECO:0000313" key="6">
    <source>
        <dbReference type="EMBL" id="RCV87935.1"/>
    </source>
</evidence>
<comment type="similarity">
    <text evidence="4">Belongs to the cyclic nucleotide phosphodiesterase class-III family.</text>
</comment>
<dbReference type="InterPro" id="IPR050884">
    <property type="entry name" value="CNP_phosphodiesterase-III"/>
</dbReference>
<proteinExistence type="inferred from homology"/>
<evidence type="ECO:0000256" key="1">
    <source>
        <dbReference type="ARBA" id="ARBA00022723"/>
    </source>
</evidence>
<dbReference type="RefSeq" id="WP_114487836.1">
    <property type="nucleotide sequence ID" value="NZ_CBCSHM010000061.1"/>
</dbReference>
<dbReference type="Pfam" id="PF00149">
    <property type="entry name" value="Metallophos"/>
    <property type="match status" value="1"/>
</dbReference>
<dbReference type="GO" id="GO:0016787">
    <property type="term" value="F:hydrolase activity"/>
    <property type="evidence" value="ECO:0007669"/>
    <property type="project" value="UniProtKB-KW"/>
</dbReference>
<evidence type="ECO:0000256" key="3">
    <source>
        <dbReference type="ARBA" id="ARBA00023004"/>
    </source>
</evidence>
<dbReference type="OrthoDB" id="9784378at2"/>
<accession>A0A368TT64</accession>